<dbReference type="SUPFAM" id="SSF56349">
    <property type="entry name" value="DNA breaking-rejoining enzymes"/>
    <property type="match status" value="1"/>
</dbReference>
<feature type="domain" description="Tyr recombinase" evidence="3">
    <location>
        <begin position="103"/>
        <end position="313"/>
    </location>
</feature>
<dbReference type="PANTHER" id="PTHR30349:SF41">
    <property type="entry name" value="INTEGRASE_RECOMBINASE PROTEIN MJ0367-RELATED"/>
    <property type="match status" value="1"/>
</dbReference>
<name>A0A645B2S9_9ZZZZ</name>
<dbReference type="GO" id="GO:0003677">
    <property type="term" value="F:DNA binding"/>
    <property type="evidence" value="ECO:0007669"/>
    <property type="project" value="UniProtKB-KW"/>
</dbReference>
<evidence type="ECO:0000313" key="5">
    <source>
        <dbReference type="EMBL" id="MPM57473.1"/>
    </source>
</evidence>
<dbReference type="Pfam" id="PF00589">
    <property type="entry name" value="Phage_integrase"/>
    <property type="match status" value="1"/>
</dbReference>
<dbReference type="PANTHER" id="PTHR30349">
    <property type="entry name" value="PHAGE INTEGRASE-RELATED"/>
    <property type="match status" value="1"/>
</dbReference>
<evidence type="ECO:0000259" key="3">
    <source>
        <dbReference type="PROSITE" id="PS51898"/>
    </source>
</evidence>
<evidence type="ECO:0000256" key="2">
    <source>
        <dbReference type="ARBA" id="ARBA00023172"/>
    </source>
</evidence>
<evidence type="ECO:0000256" key="1">
    <source>
        <dbReference type="ARBA" id="ARBA00023125"/>
    </source>
</evidence>
<dbReference type="InterPro" id="IPR013762">
    <property type="entry name" value="Integrase-like_cat_sf"/>
</dbReference>
<dbReference type="PROSITE" id="PS51900">
    <property type="entry name" value="CB"/>
    <property type="match status" value="1"/>
</dbReference>
<keyword evidence="1" id="KW-0238">DNA-binding</keyword>
<keyword evidence="2" id="KW-0233">DNA recombination</keyword>
<dbReference type="PROSITE" id="PS51898">
    <property type="entry name" value="TYR_RECOMBINASE"/>
    <property type="match status" value="1"/>
</dbReference>
<dbReference type="InterPro" id="IPR050090">
    <property type="entry name" value="Tyrosine_recombinase_XerCD"/>
</dbReference>
<dbReference type="EMBL" id="VSSQ01016288">
    <property type="protein sequence ID" value="MPM57473.1"/>
    <property type="molecule type" value="Genomic_DNA"/>
</dbReference>
<comment type="caution">
    <text evidence="5">The sequence shown here is derived from an EMBL/GenBank/DDBJ whole genome shotgun (WGS) entry which is preliminary data.</text>
</comment>
<dbReference type="InterPro" id="IPR011010">
    <property type="entry name" value="DNA_brk_join_enz"/>
</dbReference>
<organism evidence="5">
    <name type="scientific">bioreactor metagenome</name>
    <dbReference type="NCBI Taxonomy" id="1076179"/>
    <lineage>
        <taxon>unclassified sequences</taxon>
        <taxon>metagenomes</taxon>
        <taxon>ecological metagenomes</taxon>
    </lineage>
</organism>
<feature type="domain" description="Core-binding (CB)" evidence="4">
    <location>
        <begin position="11"/>
        <end position="85"/>
    </location>
</feature>
<dbReference type="InterPro" id="IPR044068">
    <property type="entry name" value="CB"/>
</dbReference>
<protein>
    <submittedName>
        <fullName evidence="5">Tyrosine recombinase XerC</fullName>
    </submittedName>
</protein>
<gene>
    <name evidence="5" type="primary">xerC_166</name>
    <name evidence="5" type="ORF">SDC9_104295</name>
</gene>
<proteinExistence type="predicted"/>
<accession>A0A645B2S9</accession>
<dbReference type="GO" id="GO:0015074">
    <property type="term" value="P:DNA integration"/>
    <property type="evidence" value="ECO:0007669"/>
    <property type="project" value="InterPro"/>
</dbReference>
<evidence type="ECO:0000259" key="4">
    <source>
        <dbReference type="PROSITE" id="PS51900"/>
    </source>
</evidence>
<dbReference type="InterPro" id="IPR002104">
    <property type="entry name" value="Integrase_catalytic"/>
</dbReference>
<reference evidence="5" key="1">
    <citation type="submission" date="2019-08" db="EMBL/GenBank/DDBJ databases">
        <authorList>
            <person name="Kucharzyk K."/>
            <person name="Murdoch R.W."/>
            <person name="Higgins S."/>
            <person name="Loffler F."/>
        </authorList>
    </citation>
    <scope>NUCLEOTIDE SEQUENCE</scope>
</reference>
<dbReference type="Gene3D" id="1.10.443.10">
    <property type="entry name" value="Intergrase catalytic core"/>
    <property type="match status" value="1"/>
</dbReference>
<sequence length="324" mass="37382">MSFVLRSILSAEMYEYLEILNGAEKDTESYVSAFKSLDEYLLSIGLLEKSLPEHVVQDWLKTLTISGTTRNYIIARIRCFSRYLIAIGIPSTEPDYARAHSTFVTYTFTDKEFAAIIDVADNATANAVKSKTEHVFPVLLRILYGCGLRVGEALALRWEDIDLVSGIITLLETKNNKQRFVPMSSSLTLLLKMYHERRFEGCSNTTLLFESAVNPGKPYLKNTFRDWFLRVMRQANISNERKKHFERCISTHTLRHYFTFRSFQKSEMEGRPFEETAPCLTAYLGHETFFSTEKYLTTDYTMYTDSQQKVAAAIEHLFPEVSFE</sequence>
<dbReference type="AlphaFoldDB" id="A0A645B2S9"/>
<dbReference type="GO" id="GO:0006310">
    <property type="term" value="P:DNA recombination"/>
    <property type="evidence" value="ECO:0007669"/>
    <property type="project" value="UniProtKB-KW"/>
</dbReference>